<accession>A0ABW0EEQ7</accession>
<organism evidence="1 2">
    <name type="scientific">Adhaeribacter terreus</name>
    <dbReference type="NCBI Taxonomy" id="529703"/>
    <lineage>
        <taxon>Bacteria</taxon>
        <taxon>Pseudomonadati</taxon>
        <taxon>Bacteroidota</taxon>
        <taxon>Cytophagia</taxon>
        <taxon>Cytophagales</taxon>
        <taxon>Hymenobacteraceae</taxon>
        <taxon>Adhaeribacter</taxon>
    </lineage>
</organism>
<evidence type="ECO:0000313" key="1">
    <source>
        <dbReference type="EMBL" id="MFC5272081.1"/>
    </source>
</evidence>
<reference evidence="2" key="1">
    <citation type="journal article" date="2019" name="Int. J. Syst. Evol. Microbiol.">
        <title>The Global Catalogue of Microorganisms (GCM) 10K type strain sequencing project: providing services to taxonomists for standard genome sequencing and annotation.</title>
        <authorList>
            <consortium name="The Broad Institute Genomics Platform"/>
            <consortium name="The Broad Institute Genome Sequencing Center for Infectious Disease"/>
            <person name="Wu L."/>
            <person name="Ma J."/>
        </authorList>
    </citation>
    <scope>NUCLEOTIDE SEQUENCE [LARGE SCALE GENOMIC DNA]</scope>
    <source>
        <strain evidence="2">KACC 12602</strain>
    </source>
</reference>
<keyword evidence="2" id="KW-1185">Reference proteome</keyword>
<dbReference type="Proteomes" id="UP001596161">
    <property type="component" value="Unassembled WGS sequence"/>
</dbReference>
<evidence type="ECO:0008006" key="3">
    <source>
        <dbReference type="Google" id="ProtNLM"/>
    </source>
</evidence>
<sequence length="138" mass="15815">MHHPNNVSYELLCHKDYLEIFMSTEGNFLKLVWSGLPSKEKVMEGSEQLLKYVEQYKISKLINDVSKVEGLFTESVEWIITNFAPRLNASGVHNIAWIYSEDSISRFSADSVLSRSITDTIAIVFDNLENAERWILAV</sequence>
<protein>
    <recommendedName>
        <fullName evidence="3">STAS/SEC14 domain-containing protein</fullName>
    </recommendedName>
</protein>
<proteinExistence type="predicted"/>
<dbReference type="EMBL" id="JBHSKT010000011">
    <property type="protein sequence ID" value="MFC5272081.1"/>
    <property type="molecule type" value="Genomic_DNA"/>
</dbReference>
<dbReference type="RefSeq" id="WP_378018440.1">
    <property type="nucleotide sequence ID" value="NZ_JBHSKT010000011.1"/>
</dbReference>
<evidence type="ECO:0000313" key="2">
    <source>
        <dbReference type="Proteomes" id="UP001596161"/>
    </source>
</evidence>
<comment type="caution">
    <text evidence="1">The sequence shown here is derived from an EMBL/GenBank/DDBJ whole genome shotgun (WGS) entry which is preliminary data.</text>
</comment>
<name>A0ABW0EEQ7_9BACT</name>
<gene>
    <name evidence="1" type="ORF">ACFPIB_15795</name>
</gene>